<keyword evidence="1" id="KW-0732">Signal</keyword>
<organism evidence="2 3">
    <name type="scientific">Byssothecium circinans</name>
    <dbReference type="NCBI Taxonomy" id="147558"/>
    <lineage>
        <taxon>Eukaryota</taxon>
        <taxon>Fungi</taxon>
        <taxon>Dikarya</taxon>
        <taxon>Ascomycota</taxon>
        <taxon>Pezizomycotina</taxon>
        <taxon>Dothideomycetes</taxon>
        <taxon>Pleosporomycetidae</taxon>
        <taxon>Pleosporales</taxon>
        <taxon>Massarineae</taxon>
        <taxon>Massarinaceae</taxon>
        <taxon>Byssothecium</taxon>
    </lineage>
</organism>
<proteinExistence type="predicted"/>
<accession>A0A6A5TCM0</accession>
<evidence type="ECO:0000256" key="1">
    <source>
        <dbReference type="SAM" id="SignalP"/>
    </source>
</evidence>
<dbReference type="AlphaFoldDB" id="A0A6A5TCM0"/>
<keyword evidence="3" id="KW-1185">Reference proteome</keyword>
<reference evidence="2" key="1">
    <citation type="journal article" date="2020" name="Stud. Mycol.">
        <title>101 Dothideomycetes genomes: a test case for predicting lifestyles and emergence of pathogens.</title>
        <authorList>
            <person name="Haridas S."/>
            <person name="Albert R."/>
            <person name="Binder M."/>
            <person name="Bloem J."/>
            <person name="Labutti K."/>
            <person name="Salamov A."/>
            <person name="Andreopoulos B."/>
            <person name="Baker S."/>
            <person name="Barry K."/>
            <person name="Bills G."/>
            <person name="Bluhm B."/>
            <person name="Cannon C."/>
            <person name="Castanera R."/>
            <person name="Culley D."/>
            <person name="Daum C."/>
            <person name="Ezra D."/>
            <person name="Gonzalez J."/>
            <person name="Henrissat B."/>
            <person name="Kuo A."/>
            <person name="Liang C."/>
            <person name="Lipzen A."/>
            <person name="Lutzoni F."/>
            <person name="Magnuson J."/>
            <person name="Mondo S."/>
            <person name="Nolan M."/>
            <person name="Ohm R."/>
            <person name="Pangilinan J."/>
            <person name="Park H.-J."/>
            <person name="Ramirez L."/>
            <person name="Alfaro M."/>
            <person name="Sun H."/>
            <person name="Tritt A."/>
            <person name="Yoshinaga Y."/>
            <person name="Zwiers L.-H."/>
            <person name="Turgeon B."/>
            <person name="Goodwin S."/>
            <person name="Spatafora J."/>
            <person name="Crous P."/>
            <person name="Grigoriev I."/>
        </authorList>
    </citation>
    <scope>NUCLEOTIDE SEQUENCE</scope>
    <source>
        <strain evidence="2">CBS 675.92</strain>
    </source>
</reference>
<dbReference type="EMBL" id="ML977056">
    <property type="protein sequence ID" value="KAF1948506.1"/>
    <property type="molecule type" value="Genomic_DNA"/>
</dbReference>
<feature type="signal peptide" evidence="1">
    <location>
        <begin position="1"/>
        <end position="20"/>
    </location>
</feature>
<dbReference type="Proteomes" id="UP000800035">
    <property type="component" value="Unassembled WGS sequence"/>
</dbReference>
<feature type="chain" id="PRO_5025578942" evidence="1">
    <location>
        <begin position="21"/>
        <end position="173"/>
    </location>
</feature>
<evidence type="ECO:0000313" key="3">
    <source>
        <dbReference type="Proteomes" id="UP000800035"/>
    </source>
</evidence>
<protein>
    <submittedName>
        <fullName evidence="2">Uncharacterized protein</fullName>
    </submittedName>
</protein>
<name>A0A6A5TCM0_9PLEO</name>
<sequence>MVSVKNLFIAASLLLSGVAAAPFPASTLSVAAAEATATIDDFAIESRDLNDVSVIDIEVRKDKRKDLSAVCPTNKPHSLERRALNKGKDPNNINENQFVPAIELGVGKTAAVINLSGCTALFIWNKNDVPSVFHIFYGNEEKDAKTAIEIAEETSGATAVSIVAAKKKRTIMQ</sequence>
<dbReference type="OrthoDB" id="3499213at2759"/>
<evidence type="ECO:0000313" key="2">
    <source>
        <dbReference type="EMBL" id="KAF1948506.1"/>
    </source>
</evidence>
<gene>
    <name evidence="2" type="ORF">CC80DRAFT_584842</name>
</gene>